<comment type="caution">
    <text evidence="1">The sequence shown here is derived from an EMBL/GenBank/DDBJ whole genome shotgun (WGS) entry which is preliminary data.</text>
</comment>
<reference evidence="1" key="1">
    <citation type="journal article" date="2019" name="Sci. Rep.">
        <title>Draft genome of Tanacetum cinerariifolium, the natural source of mosquito coil.</title>
        <authorList>
            <person name="Yamashiro T."/>
            <person name="Shiraishi A."/>
            <person name="Satake H."/>
            <person name="Nakayama K."/>
        </authorList>
    </citation>
    <scope>NUCLEOTIDE SEQUENCE</scope>
</reference>
<dbReference type="EMBL" id="BKCJ010393621">
    <property type="protein sequence ID" value="GFA25663.1"/>
    <property type="molecule type" value="Genomic_DNA"/>
</dbReference>
<accession>A0A699JBH0</accession>
<gene>
    <name evidence="1" type="ORF">Tci_597635</name>
</gene>
<organism evidence="1">
    <name type="scientific">Tanacetum cinerariifolium</name>
    <name type="common">Dalmatian daisy</name>
    <name type="synonym">Chrysanthemum cinerariifolium</name>
    <dbReference type="NCBI Taxonomy" id="118510"/>
    <lineage>
        <taxon>Eukaryota</taxon>
        <taxon>Viridiplantae</taxon>
        <taxon>Streptophyta</taxon>
        <taxon>Embryophyta</taxon>
        <taxon>Tracheophyta</taxon>
        <taxon>Spermatophyta</taxon>
        <taxon>Magnoliopsida</taxon>
        <taxon>eudicotyledons</taxon>
        <taxon>Gunneridae</taxon>
        <taxon>Pentapetalae</taxon>
        <taxon>asterids</taxon>
        <taxon>campanulids</taxon>
        <taxon>Asterales</taxon>
        <taxon>Asteraceae</taxon>
        <taxon>Asteroideae</taxon>
        <taxon>Anthemideae</taxon>
        <taxon>Anthemidinae</taxon>
        <taxon>Tanacetum</taxon>
    </lineage>
</organism>
<sequence length="66" mass="7392">SNLKDEENDFILDNSYEEETMEELTVAVILMARIQPAGNNVENVPSYDANAVSEVYASSKVHEQVM</sequence>
<name>A0A699JBH0_TANCI</name>
<proteinExistence type="predicted"/>
<evidence type="ECO:0000313" key="1">
    <source>
        <dbReference type="EMBL" id="GFA25663.1"/>
    </source>
</evidence>
<dbReference type="AlphaFoldDB" id="A0A699JBH0"/>
<feature type="non-terminal residue" evidence="1">
    <location>
        <position position="1"/>
    </location>
</feature>
<protein>
    <submittedName>
        <fullName evidence="1">Uncharacterized protein</fullName>
    </submittedName>
</protein>